<evidence type="ECO:0000313" key="1">
    <source>
        <dbReference type="EMBL" id="GAA3790853.1"/>
    </source>
</evidence>
<name>A0ABP7HC96_9ACTN</name>
<comment type="caution">
    <text evidence="1">The sequence shown here is derived from an EMBL/GenBank/DDBJ whole genome shotgun (WGS) entry which is preliminary data.</text>
</comment>
<dbReference type="Proteomes" id="UP001500888">
    <property type="component" value="Unassembled WGS sequence"/>
</dbReference>
<dbReference type="RefSeq" id="WP_344934130.1">
    <property type="nucleotide sequence ID" value="NZ_BAAAZR010000001.1"/>
</dbReference>
<evidence type="ECO:0000313" key="2">
    <source>
        <dbReference type="Proteomes" id="UP001500888"/>
    </source>
</evidence>
<dbReference type="EMBL" id="BAAAZR010000001">
    <property type="protein sequence ID" value="GAA3790853.1"/>
    <property type="molecule type" value="Genomic_DNA"/>
</dbReference>
<organism evidence="1 2">
    <name type="scientific">Sphaerisporangium flaviroseum</name>
    <dbReference type="NCBI Taxonomy" id="509199"/>
    <lineage>
        <taxon>Bacteria</taxon>
        <taxon>Bacillati</taxon>
        <taxon>Actinomycetota</taxon>
        <taxon>Actinomycetes</taxon>
        <taxon>Streptosporangiales</taxon>
        <taxon>Streptosporangiaceae</taxon>
        <taxon>Sphaerisporangium</taxon>
    </lineage>
</organism>
<protein>
    <recommendedName>
        <fullName evidence="3">WXG100 family type VII secretion target</fullName>
    </recommendedName>
</protein>
<accession>A0ABP7HC96</accession>
<evidence type="ECO:0008006" key="3">
    <source>
        <dbReference type="Google" id="ProtNLM"/>
    </source>
</evidence>
<gene>
    <name evidence="1" type="ORF">GCM10022226_07340</name>
</gene>
<reference evidence="2" key="1">
    <citation type="journal article" date="2019" name="Int. J. Syst. Evol. Microbiol.">
        <title>The Global Catalogue of Microorganisms (GCM) 10K type strain sequencing project: providing services to taxonomists for standard genome sequencing and annotation.</title>
        <authorList>
            <consortium name="The Broad Institute Genomics Platform"/>
            <consortium name="The Broad Institute Genome Sequencing Center for Infectious Disease"/>
            <person name="Wu L."/>
            <person name="Ma J."/>
        </authorList>
    </citation>
    <scope>NUCLEOTIDE SEQUENCE [LARGE SCALE GENOMIC DNA]</scope>
    <source>
        <strain evidence="2">JCM 16908</strain>
    </source>
</reference>
<sequence>MAKPEDIPGWLDDIEGSGWWLDRWEVGKLRKAVDEALTLPPPKGDLVRLQALIDDYQRASNRLHDVYEDLKVLARRGIPEVWIGGAGAMASETVVAAYRSLARINNWYGYVCDETGGLSHLRNGIRWAQLRHGEAMTSLNEVREVLSGMSDFDVRDVLSGKSDFDAEVFNSAREKALGAVTELQRGEERAKSAAENFVQHMKRVKEDVNDVGTDRLDAAGSLVLGDTRRTTEPSFLRPWRHAADHSQWGAAIARTAFSNFSAWSWSRVRSMGLPLR</sequence>
<keyword evidence="2" id="KW-1185">Reference proteome</keyword>
<proteinExistence type="predicted"/>